<protein>
    <submittedName>
        <fullName evidence="1">Uncharacterized protein</fullName>
    </submittedName>
</protein>
<name>A0ABW5S928_9BACL</name>
<reference evidence="2" key="1">
    <citation type="journal article" date="2019" name="Int. J. Syst. Evol. Microbiol.">
        <title>The Global Catalogue of Microorganisms (GCM) 10K type strain sequencing project: providing services to taxonomists for standard genome sequencing and annotation.</title>
        <authorList>
            <consortium name="The Broad Institute Genomics Platform"/>
            <consortium name="The Broad Institute Genome Sequencing Center for Infectious Disease"/>
            <person name="Wu L."/>
            <person name="Ma J."/>
        </authorList>
    </citation>
    <scope>NUCLEOTIDE SEQUENCE [LARGE SCALE GENOMIC DNA]</scope>
    <source>
        <strain evidence="2">TISTR 2466</strain>
    </source>
</reference>
<gene>
    <name evidence="1" type="ORF">ACFSUE_15545</name>
</gene>
<keyword evidence="2" id="KW-1185">Reference proteome</keyword>
<evidence type="ECO:0000313" key="1">
    <source>
        <dbReference type="EMBL" id="MFD2695030.1"/>
    </source>
</evidence>
<comment type="caution">
    <text evidence="1">The sequence shown here is derived from an EMBL/GenBank/DDBJ whole genome shotgun (WGS) entry which is preliminary data.</text>
</comment>
<sequence>MVKSILDEPLTKEIEATIVKLGKEYERMPSKEELANELGTSFKDAEGYLKKYQKSLTKMR</sequence>
<dbReference type="InterPro" id="IPR013324">
    <property type="entry name" value="RNA_pol_sigma_r3/r4-like"/>
</dbReference>
<dbReference type="RefSeq" id="WP_253064769.1">
    <property type="nucleotide sequence ID" value="NZ_JAMXWM010000031.1"/>
</dbReference>
<dbReference type="SUPFAM" id="SSF88659">
    <property type="entry name" value="Sigma3 and sigma4 domains of RNA polymerase sigma factors"/>
    <property type="match status" value="1"/>
</dbReference>
<organism evidence="1 2">
    <name type="scientific">Sporolactobacillus shoreicorticis</name>
    <dbReference type="NCBI Taxonomy" id="1923877"/>
    <lineage>
        <taxon>Bacteria</taxon>
        <taxon>Bacillati</taxon>
        <taxon>Bacillota</taxon>
        <taxon>Bacilli</taxon>
        <taxon>Bacillales</taxon>
        <taxon>Sporolactobacillaceae</taxon>
        <taxon>Sporolactobacillus</taxon>
    </lineage>
</organism>
<dbReference type="EMBL" id="JBHUMQ010000034">
    <property type="protein sequence ID" value="MFD2695030.1"/>
    <property type="molecule type" value="Genomic_DNA"/>
</dbReference>
<proteinExistence type="predicted"/>
<evidence type="ECO:0000313" key="2">
    <source>
        <dbReference type="Proteomes" id="UP001597399"/>
    </source>
</evidence>
<accession>A0ABW5S928</accession>
<dbReference type="Proteomes" id="UP001597399">
    <property type="component" value="Unassembled WGS sequence"/>
</dbReference>
<dbReference type="Gene3D" id="1.20.140.160">
    <property type="match status" value="1"/>
</dbReference>